<accession>A0A1G9AUK8</accession>
<keyword evidence="1 4" id="KW-0808">Transferase</keyword>
<dbReference type="Pfam" id="PF00583">
    <property type="entry name" value="Acetyltransf_1"/>
    <property type="match status" value="1"/>
</dbReference>
<dbReference type="Proteomes" id="UP000199328">
    <property type="component" value="Unassembled WGS sequence"/>
</dbReference>
<dbReference type="InterPro" id="IPR016181">
    <property type="entry name" value="Acyl_CoA_acyltransferase"/>
</dbReference>
<dbReference type="OrthoDB" id="5459937at2"/>
<evidence type="ECO:0000313" key="5">
    <source>
        <dbReference type="Proteomes" id="UP000199328"/>
    </source>
</evidence>
<evidence type="ECO:0000256" key="1">
    <source>
        <dbReference type="ARBA" id="ARBA00022679"/>
    </source>
</evidence>
<evidence type="ECO:0000256" key="2">
    <source>
        <dbReference type="ARBA" id="ARBA00023315"/>
    </source>
</evidence>
<keyword evidence="5" id="KW-1185">Reference proteome</keyword>
<evidence type="ECO:0000259" key="3">
    <source>
        <dbReference type="PROSITE" id="PS51186"/>
    </source>
</evidence>
<dbReference type="GO" id="GO:0016747">
    <property type="term" value="F:acyltransferase activity, transferring groups other than amino-acyl groups"/>
    <property type="evidence" value="ECO:0007669"/>
    <property type="project" value="InterPro"/>
</dbReference>
<feature type="domain" description="N-acetyltransferase" evidence="3">
    <location>
        <begin position="1"/>
        <end position="158"/>
    </location>
</feature>
<gene>
    <name evidence="4" type="ORF">SAMN05216257_102285</name>
</gene>
<keyword evidence="2" id="KW-0012">Acyltransferase</keyword>
<dbReference type="EMBL" id="FNFV01000002">
    <property type="protein sequence ID" value="SDK31026.1"/>
    <property type="molecule type" value="Genomic_DNA"/>
</dbReference>
<protein>
    <submittedName>
        <fullName evidence="4">Phosphinothricin acetyltransferase</fullName>
    </submittedName>
</protein>
<name>A0A1G9AUK8_9RHOB</name>
<organism evidence="4 5">
    <name type="scientific">Meinhardsimonia xiamenensis</name>
    <dbReference type="NCBI Taxonomy" id="990712"/>
    <lineage>
        <taxon>Bacteria</taxon>
        <taxon>Pseudomonadati</taxon>
        <taxon>Pseudomonadota</taxon>
        <taxon>Alphaproteobacteria</taxon>
        <taxon>Rhodobacterales</taxon>
        <taxon>Paracoccaceae</taxon>
        <taxon>Meinhardsimonia</taxon>
    </lineage>
</organism>
<dbReference type="CDD" id="cd04301">
    <property type="entry name" value="NAT_SF"/>
    <property type="match status" value="1"/>
</dbReference>
<dbReference type="InterPro" id="IPR000182">
    <property type="entry name" value="GNAT_dom"/>
</dbReference>
<sequence>MIRDARAEDAPAIAAIWNPVIRETAITFNSVEKNPEEIAALIAARQAEGLGFFVAEGAGGAIAGFATYFQFRAGVGYAHSMEHTVILAPEARGRGVGRSLMAHVEAHATARGAHCIFAGVSSGNPAGRAFHARLGYVEVAVLREVGFKFGLWFDLHLMQKFL</sequence>
<dbReference type="AlphaFoldDB" id="A0A1G9AUK8"/>
<reference evidence="5" key="1">
    <citation type="submission" date="2016-10" db="EMBL/GenBank/DDBJ databases">
        <authorList>
            <person name="Varghese N."/>
            <person name="Submissions S."/>
        </authorList>
    </citation>
    <scope>NUCLEOTIDE SEQUENCE [LARGE SCALE GENOMIC DNA]</scope>
    <source>
        <strain evidence="5">CGMCC 1.10789</strain>
    </source>
</reference>
<dbReference type="Gene3D" id="3.40.630.30">
    <property type="match status" value="1"/>
</dbReference>
<dbReference type="STRING" id="990712.SAMN05216257_102285"/>
<evidence type="ECO:0000313" key="4">
    <source>
        <dbReference type="EMBL" id="SDK31026.1"/>
    </source>
</evidence>
<dbReference type="PANTHER" id="PTHR43072">
    <property type="entry name" value="N-ACETYLTRANSFERASE"/>
    <property type="match status" value="1"/>
</dbReference>
<dbReference type="RefSeq" id="WP_092498950.1">
    <property type="nucleotide sequence ID" value="NZ_FNFV01000002.1"/>
</dbReference>
<dbReference type="PROSITE" id="PS51186">
    <property type="entry name" value="GNAT"/>
    <property type="match status" value="1"/>
</dbReference>
<proteinExistence type="predicted"/>
<dbReference type="SUPFAM" id="SSF55729">
    <property type="entry name" value="Acyl-CoA N-acyltransferases (Nat)"/>
    <property type="match status" value="1"/>
</dbReference>
<dbReference type="PANTHER" id="PTHR43072:SF23">
    <property type="entry name" value="UPF0039 PROTEIN C11D3.02C"/>
    <property type="match status" value="1"/>
</dbReference>